<dbReference type="Proteomes" id="UP000008068">
    <property type="component" value="Unassembled WGS sequence"/>
</dbReference>
<feature type="transmembrane region" description="Helical" evidence="19">
    <location>
        <begin position="296"/>
        <end position="317"/>
    </location>
</feature>
<dbReference type="GO" id="GO:0060170">
    <property type="term" value="C:ciliary membrane"/>
    <property type="evidence" value="ECO:0007669"/>
    <property type="project" value="UniProtKB-SubCell"/>
</dbReference>
<gene>
    <name evidence="20" type="primary">Cbn-str-135</name>
    <name evidence="20" type="ORF">CAEBREN_09600</name>
</gene>
<evidence type="ECO:0000256" key="2">
    <source>
        <dbReference type="ARBA" id="ARBA00022475"/>
    </source>
</evidence>
<comment type="subcellular location">
    <subcellularLocation>
        <location evidence="1">Cell projection</location>
        <location evidence="1">Cilium membrane</location>
        <topology evidence="1">Multi-pass membrane protein</topology>
    </subcellularLocation>
</comment>
<dbReference type="FunFam" id="1.20.1070.10:FF:000128">
    <property type="entry name" value="Seven TM Receptor"/>
    <property type="match status" value="1"/>
</dbReference>
<keyword evidence="9 19" id="KW-0472">Membrane</keyword>
<dbReference type="InterPro" id="IPR019428">
    <property type="entry name" value="7TM_GPCR_serpentine_rcpt_Str"/>
</dbReference>
<proteinExistence type="inferred from homology"/>
<comment type="subunit">
    <text evidence="15">Interacts with odr-4.</text>
</comment>
<dbReference type="PANTHER" id="PTHR22943">
    <property type="entry name" value="7-TRANSMEMBRANE DOMAIN RECEPTOR C.ELEGANS"/>
    <property type="match status" value="1"/>
</dbReference>
<keyword evidence="3" id="KW-0145">Chemotaxis</keyword>
<evidence type="ECO:0000256" key="3">
    <source>
        <dbReference type="ARBA" id="ARBA00022500"/>
    </source>
</evidence>
<comment type="similarity">
    <text evidence="14">Belongs to the nematode receptor-like protein str family.</text>
</comment>
<evidence type="ECO:0000256" key="6">
    <source>
        <dbReference type="ARBA" id="ARBA00022725"/>
    </source>
</evidence>
<dbReference type="PANTHER" id="PTHR22943:SF38">
    <property type="entry name" value="G-PROTEIN COUPLED RECEPTORS FAMILY 1 PROFILE DOMAIN-CONTAINING PROTEIN-RELATED"/>
    <property type="match status" value="1"/>
</dbReference>
<dbReference type="GO" id="GO:0038022">
    <property type="term" value="F:G protein-coupled olfactory receptor activity"/>
    <property type="evidence" value="ECO:0007669"/>
    <property type="project" value="TreeGrafter"/>
</dbReference>
<accession>G0NHF6</accession>
<dbReference type="SUPFAM" id="SSF81321">
    <property type="entry name" value="Family A G protein-coupled receptor-like"/>
    <property type="match status" value="1"/>
</dbReference>
<comment type="function">
    <text evidence="13">An odorant receptor which affects chemotaxis to the volatile odorant diacetyl. Specifies AWA neuronal cell fate via the odr-7 pathway.</text>
</comment>
<feature type="transmembrane region" description="Helical" evidence="19">
    <location>
        <begin position="13"/>
        <end position="34"/>
    </location>
</feature>
<evidence type="ECO:0000256" key="17">
    <source>
        <dbReference type="ARBA" id="ARBA00078653"/>
    </source>
</evidence>
<dbReference type="eggNOG" id="ENOG502T36A">
    <property type="taxonomic scope" value="Eukaryota"/>
</dbReference>
<dbReference type="Pfam" id="PF10326">
    <property type="entry name" value="7TM_GPCR_Str"/>
    <property type="match status" value="1"/>
</dbReference>
<evidence type="ECO:0000256" key="10">
    <source>
        <dbReference type="ARBA" id="ARBA00023170"/>
    </source>
</evidence>
<evidence type="ECO:0000313" key="20">
    <source>
        <dbReference type="EMBL" id="EGT60516.1"/>
    </source>
</evidence>
<dbReference type="HOGENOM" id="CLU_036335_0_0_1"/>
<dbReference type="InParanoid" id="G0NHF6"/>
<evidence type="ECO:0000256" key="9">
    <source>
        <dbReference type="ARBA" id="ARBA00023136"/>
    </source>
</evidence>
<keyword evidence="5 19" id="KW-0812">Transmembrane</keyword>
<keyword evidence="10" id="KW-0675">Receptor</keyword>
<keyword evidence="7 19" id="KW-1133">Transmembrane helix</keyword>
<keyword evidence="12" id="KW-0966">Cell projection</keyword>
<evidence type="ECO:0000256" key="4">
    <source>
        <dbReference type="ARBA" id="ARBA00022606"/>
    </source>
</evidence>
<dbReference type="OMA" id="SLLACQF"/>
<evidence type="ECO:0000256" key="16">
    <source>
        <dbReference type="ARBA" id="ARBA00067967"/>
    </source>
</evidence>
<reference evidence="21" key="1">
    <citation type="submission" date="2011-07" db="EMBL/GenBank/DDBJ databases">
        <authorList>
            <consortium name="Caenorhabditis brenneri Sequencing and Analysis Consortium"/>
            <person name="Wilson R.K."/>
        </authorList>
    </citation>
    <scope>NUCLEOTIDE SEQUENCE [LARGE SCALE GENOMIC DNA]</scope>
    <source>
        <strain evidence="21">PB2801</strain>
    </source>
</reference>
<sequence>MVCAMELVHYLHLIHYTGFVGAQFLNSILVFLIITRSENILGNYRYAMLVFTLCSMLYSWVEILVQPVAHMKGSMFVVFMDSSVLSVTNPLGQFLVCLHCVLSGFVASLLACQFIYRYLALCRTHLLQHLQGNKLWLIFIPAVFVFIIWHIGFFYGMPNTIEKQVYLQEELMSCFQVNTSITPFVGPMYWIRDGPDGDIQWKPLELLASLSCCAVLMCCFFTILFCASRIFAKMKNAKDHLSAKTLDVNKQLFRMLCMQTVIPMVTMYTPVALFVLLPIFGKDIPYLGNLTSSSLAVYPLLEPIIAITCIASFRRAISSEESEK</sequence>
<evidence type="ECO:0000313" key="21">
    <source>
        <dbReference type="Proteomes" id="UP000008068"/>
    </source>
</evidence>
<dbReference type="Gene3D" id="1.20.1070.10">
    <property type="entry name" value="Rhodopsin 7-helix transmembrane proteins"/>
    <property type="match status" value="1"/>
</dbReference>
<keyword evidence="8" id="KW-0969">Cilium</keyword>
<organism evidence="21">
    <name type="scientific">Caenorhabditis brenneri</name>
    <name type="common">Nematode worm</name>
    <dbReference type="NCBI Taxonomy" id="135651"/>
    <lineage>
        <taxon>Eukaryota</taxon>
        <taxon>Metazoa</taxon>
        <taxon>Ecdysozoa</taxon>
        <taxon>Nematoda</taxon>
        <taxon>Chromadorea</taxon>
        <taxon>Rhabditida</taxon>
        <taxon>Rhabditina</taxon>
        <taxon>Rhabditomorpha</taxon>
        <taxon>Rhabditoidea</taxon>
        <taxon>Rhabditidae</taxon>
        <taxon>Peloderinae</taxon>
        <taxon>Caenorhabditis</taxon>
    </lineage>
</organism>
<evidence type="ECO:0000256" key="19">
    <source>
        <dbReference type="SAM" id="Phobius"/>
    </source>
</evidence>
<feature type="transmembrane region" description="Helical" evidence="19">
    <location>
        <begin position="136"/>
        <end position="157"/>
    </location>
</feature>
<keyword evidence="2" id="KW-1003">Cell membrane</keyword>
<keyword evidence="11" id="KW-0325">Glycoprotein</keyword>
<evidence type="ECO:0000256" key="11">
    <source>
        <dbReference type="ARBA" id="ARBA00023180"/>
    </source>
</evidence>
<evidence type="ECO:0000256" key="15">
    <source>
        <dbReference type="ARBA" id="ARBA00064300"/>
    </source>
</evidence>
<dbReference type="GO" id="GO:0042048">
    <property type="term" value="P:olfactory behavior"/>
    <property type="evidence" value="ECO:0007669"/>
    <property type="project" value="TreeGrafter"/>
</dbReference>
<keyword evidence="21" id="KW-1185">Reference proteome</keyword>
<evidence type="ECO:0000256" key="8">
    <source>
        <dbReference type="ARBA" id="ARBA00023069"/>
    </source>
</evidence>
<evidence type="ECO:0000256" key="13">
    <source>
        <dbReference type="ARBA" id="ARBA00054965"/>
    </source>
</evidence>
<dbReference type="EMBL" id="GL379885">
    <property type="protein sequence ID" value="EGT60516.1"/>
    <property type="molecule type" value="Genomic_DNA"/>
</dbReference>
<keyword evidence="4" id="KW-0716">Sensory transduction</keyword>
<feature type="transmembrane region" description="Helical" evidence="19">
    <location>
        <begin position="46"/>
        <end position="71"/>
    </location>
</feature>
<dbReference type="GO" id="GO:0006935">
    <property type="term" value="P:chemotaxis"/>
    <property type="evidence" value="ECO:0007669"/>
    <property type="project" value="UniProtKB-KW"/>
</dbReference>
<evidence type="ECO:0000256" key="18">
    <source>
        <dbReference type="ARBA" id="ARBA00082489"/>
    </source>
</evidence>
<feature type="transmembrane region" description="Helical" evidence="19">
    <location>
        <begin position="206"/>
        <end position="231"/>
    </location>
</feature>
<dbReference type="FunCoup" id="G0NHF6">
    <property type="interactions" value="1"/>
</dbReference>
<name>G0NHF6_CAEBE</name>
<keyword evidence="6" id="KW-0552">Olfaction</keyword>
<evidence type="ECO:0000256" key="7">
    <source>
        <dbReference type="ARBA" id="ARBA00022989"/>
    </source>
</evidence>
<feature type="transmembrane region" description="Helical" evidence="19">
    <location>
        <begin position="91"/>
        <end position="116"/>
    </location>
</feature>
<protein>
    <recommendedName>
        <fullName evidence="16">Serpentine receptor class r-10</fullName>
    </recommendedName>
    <alternativeName>
        <fullName evidence="17">Odorant response abnormal protein 10</fullName>
    </alternativeName>
    <alternativeName>
        <fullName evidence="18">Olfactory receptor 10</fullName>
    </alternativeName>
</protein>
<evidence type="ECO:0000256" key="5">
    <source>
        <dbReference type="ARBA" id="ARBA00022692"/>
    </source>
</evidence>
<dbReference type="AlphaFoldDB" id="G0NHF6"/>
<evidence type="ECO:0000256" key="12">
    <source>
        <dbReference type="ARBA" id="ARBA00023273"/>
    </source>
</evidence>
<dbReference type="OrthoDB" id="5775195at2759"/>
<feature type="transmembrane region" description="Helical" evidence="19">
    <location>
        <begin position="252"/>
        <end position="276"/>
    </location>
</feature>
<evidence type="ECO:0000256" key="1">
    <source>
        <dbReference type="ARBA" id="ARBA00004272"/>
    </source>
</evidence>
<evidence type="ECO:0000256" key="14">
    <source>
        <dbReference type="ARBA" id="ARBA00061678"/>
    </source>
</evidence>